<protein>
    <submittedName>
        <fullName evidence="2">Uncharacterized protein</fullName>
    </submittedName>
</protein>
<evidence type="ECO:0000313" key="5">
    <source>
        <dbReference type="Proteomes" id="UP000325313"/>
    </source>
</evidence>
<feature type="region of interest" description="Disordered" evidence="1">
    <location>
        <begin position="1"/>
        <end position="73"/>
    </location>
</feature>
<evidence type="ECO:0000313" key="4">
    <source>
        <dbReference type="Proteomes" id="UP000324748"/>
    </source>
</evidence>
<dbReference type="AlphaFoldDB" id="A0A5B0NNF5"/>
<gene>
    <name evidence="2" type="ORF">PGT21_024922</name>
    <name evidence="3" type="ORF">PGTUg99_028915</name>
</gene>
<dbReference type="Proteomes" id="UP000324748">
    <property type="component" value="Unassembled WGS sequence"/>
</dbReference>
<proteinExistence type="predicted"/>
<name>A0A5B0NNF5_PUCGR</name>
<sequence>MSTLSESAGVCPDAACGPDSSSRPSNQSSKSKLSSVLSSEESESSVAEPSPHAPGSSSCGPRMSSSTGELLGF</sequence>
<reference evidence="4 5" key="1">
    <citation type="submission" date="2019-05" db="EMBL/GenBank/DDBJ databases">
        <title>Emergence of the Ug99 lineage of the wheat stem rust pathogen through somatic hybridization.</title>
        <authorList>
            <person name="Li F."/>
            <person name="Upadhyaya N.M."/>
            <person name="Sperschneider J."/>
            <person name="Matny O."/>
            <person name="Nguyen-Phuc H."/>
            <person name="Mago R."/>
            <person name="Raley C."/>
            <person name="Miller M.E."/>
            <person name="Silverstein K.A.T."/>
            <person name="Henningsen E."/>
            <person name="Hirsch C.D."/>
            <person name="Visser B."/>
            <person name="Pretorius Z.A."/>
            <person name="Steffenson B.J."/>
            <person name="Schwessinger B."/>
            <person name="Dodds P.N."/>
            <person name="Figueroa M."/>
        </authorList>
    </citation>
    <scope>NUCLEOTIDE SEQUENCE [LARGE SCALE GENOMIC DNA]</scope>
    <source>
        <strain evidence="2">21-0</strain>
        <strain evidence="3 5">Ug99</strain>
    </source>
</reference>
<keyword evidence="4" id="KW-1185">Reference proteome</keyword>
<dbReference type="EMBL" id="VSWC01000093">
    <property type="protein sequence ID" value="KAA1089610.1"/>
    <property type="molecule type" value="Genomic_DNA"/>
</dbReference>
<feature type="compositionally biased region" description="Low complexity" evidence="1">
    <location>
        <begin position="20"/>
        <end position="73"/>
    </location>
</feature>
<evidence type="ECO:0000313" key="3">
    <source>
        <dbReference type="EMBL" id="KAA1123897.1"/>
    </source>
</evidence>
<dbReference type="EMBL" id="VDEP01000206">
    <property type="protein sequence ID" value="KAA1123897.1"/>
    <property type="molecule type" value="Genomic_DNA"/>
</dbReference>
<evidence type="ECO:0000256" key="1">
    <source>
        <dbReference type="SAM" id="MobiDB-lite"/>
    </source>
</evidence>
<evidence type="ECO:0000313" key="2">
    <source>
        <dbReference type="EMBL" id="KAA1089610.1"/>
    </source>
</evidence>
<organism evidence="2 4">
    <name type="scientific">Puccinia graminis f. sp. tritici</name>
    <dbReference type="NCBI Taxonomy" id="56615"/>
    <lineage>
        <taxon>Eukaryota</taxon>
        <taxon>Fungi</taxon>
        <taxon>Dikarya</taxon>
        <taxon>Basidiomycota</taxon>
        <taxon>Pucciniomycotina</taxon>
        <taxon>Pucciniomycetes</taxon>
        <taxon>Pucciniales</taxon>
        <taxon>Pucciniaceae</taxon>
        <taxon>Puccinia</taxon>
    </lineage>
</organism>
<comment type="caution">
    <text evidence="2">The sequence shown here is derived from an EMBL/GenBank/DDBJ whole genome shotgun (WGS) entry which is preliminary data.</text>
</comment>
<accession>A0A5B0NNF5</accession>
<dbReference type="Proteomes" id="UP000325313">
    <property type="component" value="Unassembled WGS sequence"/>
</dbReference>